<dbReference type="Proteomes" id="UP000188879">
    <property type="component" value="Unassembled WGS sequence"/>
</dbReference>
<proteinExistence type="predicted"/>
<keyword evidence="1" id="KW-1133">Transmembrane helix</keyword>
<feature type="transmembrane region" description="Helical" evidence="1">
    <location>
        <begin position="32"/>
        <end position="49"/>
    </location>
</feature>
<gene>
    <name evidence="2" type="ORF">BKE38_04520</name>
</gene>
<sequence>MTLRIILFLIVFAAWIWQASLPAPIRDIPSPALLLLAVLLGLWAGWKAWRRLRGAIRDMDD</sequence>
<evidence type="ECO:0000256" key="1">
    <source>
        <dbReference type="SAM" id="Phobius"/>
    </source>
</evidence>
<evidence type="ECO:0000313" key="3">
    <source>
        <dbReference type="Proteomes" id="UP000188879"/>
    </source>
</evidence>
<dbReference type="RefSeq" id="WP_076956192.1">
    <property type="nucleotide sequence ID" value="NZ_MLCO01000027.1"/>
</dbReference>
<keyword evidence="3" id="KW-1185">Reference proteome</keyword>
<name>A0A1V2H6D4_9PROT</name>
<evidence type="ECO:0000313" key="2">
    <source>
        <dbReference type="EMBL" id="ONG57316.1"/>
    </source>
</evidence>
<keyword evidence="1" id="KW-0812">Transmembrane</keyword>
<dbReference type="AlphaFoldDB" id="A0A1V2H6D4"/>
<protein>
    <submittedName>
        <fullName evidence="2">Uncharacterized protein</fullName>
    </submittedName>
</protein>
<accession>A0A1V2H6D4</accession>
<comment type="caution">
    <text evidence="2">The sequence shown here is derived from an EMBL/GenBank/DDBJ whole genome shotgun (WGS) entry which is preliminary data.</text>
</comment>
<keyword evidence="1" id="KW-0472">Membrane</keyword>
<reference evidence="2 3" key="1">
    <citation type="submission" date="2016-10" db="EMBL/GenBank/DDBJ databases">
        <title>Draft Genome sequence of Roseomonas sp. strain M3.</title>
        <authorList>
            <person name="Subhash Y."/>
            <person name="Lee S."/>
        </authorList>
    </citation>
    <scope>NUCLEOTIDE SEQUENCE [LARGE SCALE GENOMIC DNA]</scope>
    <source>
        <strain evidence="2 3">M3</strain>
    </source>
</reference>
<dbReference type="EMBL" id="MLCO01000027">
    <property type="protein sequence ID" value="ONG57316.1"/>
    <property type="molecule type" value="Genomic_DNA"/>
</dbReference>
<organism evidence="2 3">
    <name type="scientific">Teichococcus deserti</name>
    <dbReference type="NCBI Taxonomy" id="1817963"/>
    <lineage>
        <taxon>Bacteria</taxon>
        <taxon>Pseudomonadati</taxon>
        <taxon>Pseudomonadota</taxon>
        <taxon>Alphaproteobacteria</taxon>
        <taxon>Acetobacterales</taxon>
        <taxon>Roseomonadaceae</taxon>
        <taxon>Roseomonas</taxon>
    </lineage>
</organism>